<dbReference type="EMBL" id="CP048833">
    <property type="protein sequence ID" value="QJP07773.1"/>
    <property type="molecule type" value="Genomic_DNA"/>
</dbReference>
<gene>
    <name evidence="1" type="ORF">G4G71_07750</name>
</gene>
<dbReference type="Proteomes" id="UP000502549">
    <property type="component" value="Chromosome"/>
</dbReference>
<reference evidence="1 2" key="1">
    <citation type="submission" date="2020-02" db="EMBL/GenBank/DDBJ databases">
        <title>Complete genome sequence of Pseudomonas multiresinivorans ORNL1.</title>
        <authorList>
            <person name="Podar M."/>
        </authorList>
    </citation>
    <scope>NUCLEOTIDE SEQUENCE [LARGE SCALE GENOMIC DNA]</scope>
    <source>
        <strain evidence="2">populi</strain>
    </source>
</reference>
<dbReference type="InterPro" id="IPR011990">
    <property type="entry name" value="TPR-like_helical_dom_sf"/>
</dbReference>
<accession>A0A7Z3GPA5</accession>
<dbReference type="Gene3D" id="1.25.40.10">
    <property type="entry name" value="Tetratricopeptide repeat domain"/>
    <property type="match status" value="1"/>
</dbReference>
<evidence type="ECO:0000313" key="1">
    <source>
        <dbReference type="EMBL" id="QJP07773.1"/>
    </source>
</evidence>
<sequence>MVEASQLNSNINGIRYSLPPVRQHADCRRLEVAQAARELEFKRFVWISADYDMGGDDFLAHVLQVLDLAQSQIYLLEMQAVYGVGDFYERCSGWVGGVHELLIGLAKISAPILILDDIPLLRVEADEHGYNDWLVELVGVLLDACPNLKVVLRSPFVKETQKVKQIILNPLDEAETRTYISLHQNGKHASQEQIGSGEIFRYTNGIPGRIDRVLKLLETGDFSSIVNGRSEQFIDDLATLPERLVKEIEQLKAREESSSGTYRSFSLLMALAVFPFGENVETITYFDGFKAYRSAMAGDLIAAGLCDSVVSEESELGDKGAKTFIVVKKNVQAYLIKLLGEEALPVLYEKAVGVYFGRDWRVRDFKLASVFDLQKHRLSPVVEQNASFILNKFISDVLGSRTAVLKDKLDRIRVLHYYVERLRKHGKYLYINQLCKVVWNKLAPYSDEAPVKNILFMYSRSFRMLGMYEECIEHFNKFIKIKSNTARVIASAHINLAYCHKALGDNEQALLSANLALKFQPKGDSAYHAESIKIQLKGDSERKYSRLRKLEVKARRDSCFVAANNINLECIAILKDREAQRGLYKKAIAQCSSTGDEYNLIRSIVYYSKWTIDDGLPLDQKEYRSLFHAYIYTCGQRLMGLFNMSHNALWSCHEDIDSLDMLFWQFKYSSILQRLTGRDADEEACLRRLVSLTKGQGVDYKIHNEFDVRYFMSRALSYNILSSENSSNFLGW</sequence>
<protein>
    <recommendedName>
        <fullName evidence="3">Tetratricopeptide repeat-containing protein</fullName>
    </recommendedName>
</protein>
<dbReference type="SUPFAM" id="SSF48452">
    <property type="entry name" value="TPR-like"/>
    <property type="match status" value="1"/>
</dbReference>
<keyword evidence="2" id="KW-1185">Reference proteome</keyword>
<organism evidence="1 2">
    <name type="scientific">Pseudomonas multiresinivorans</name>
    <dbReference type="NCBI Taxonomy" id="95301"/>
    <lineage>
        <taxon>Bacteria</taxon>
        <taxon>Pseudomonadati</taxon>
        <taxon>Pseudomonadota</taxon>
        <taxon>Gammaproteobacteria</taxon>
        <taxon>Pseudomonadales</taxon>
        <taxon>Pseudomonadaceae</taxon>
        <taxon>Pseudomonas</taxon>
    </lineage>
</organism>
<name>A0A7Z3GPA5_9PSED</name>
<dbReference type="AlphaFoldDB" id="A0A7Z3GPA5"/>
<evidence type="ECO:0008006" key="3">
    <source>
        <dbReference type="Google" id="ProtNLM"/>
    </source>
</evidence>
<dbReference type="KEGG" id="pmui:G4G71_07750"/>
<dbReference type="RefSeq" id="WP_169936583.1">
    <property type="nucleotide sequence ID" value="NZ_CP048833.1"/>
</dbReference>
<evidence type="ECO:0000313" key="2">
    <source>
        <dbReference type="Proteomes" id="UP000502549"/>
    </source>
</evidence>
<proteinExistence type="predicted"/>